<accession>A0AC61S888</accession>
<proteinExistence type="predicted"/>
<evidence type="ECO:0000313" key="1">
    <source>
        <dbReference type="EMBL" id="THG54830.1"/>
    </source>
</evidence>
<dbReference type="EMBL" id="SSTG01000009">
    <property type="protein sequence ID" value="THG54830.1"/>
    <property type="molecule type" value="Genomic_DNA"/>
</dbReference>
<keyword evidence="2" id="KW-1185">Reference proteome</keyword>
<gene>
    <name evidence="1" type="ORF">E5990_01625</name>
</gene>
<organism evidence="1 2">
    <name type="scientific">Muribaculum caecicola</name>
    <dbReference type="NCBI Taxonomy" id="3038144"/>
    <lineage>
        <taxon>Bacteria</taxon>
        <taxon>Pseudomonadati</taxon>
        <taxon>Bacteroidota</taxon>
        <taxon>Bacteroidia</taxon>
        <taxon>Bacteroidales</taxon>
        <taxon>Muribaculaceae</taxon>
        <taxon>Muribaculum</taxon>
    </lineage>
</organism>
<comment type="caution">
    <text evidence="1">The sequence shown here is derived from an EMBL/GenBank/DDBJ whole genome shotgun (WGS) entry which is preliminary data.</text>
</comment>
<evidence type="ECO:0000313" key="2">
    <source>
        <dbReference type="Proteomes" id="UP000305401"/>
    </source>
</evidence>
<protein>
    <submittedName>
        <fullName evidence="1">Undecaprenyl/decaprenyl-phosphate alpha-N-acetylglucosaminyl 1-phosphate transferase</fullName>
    </submittedName>
</protein>
<keyword evidence="1" id="KW-0808">Transferase</keyword>
<sequence length="373" mass="41546">MTKWLLIDFSVLACVMALSGFIIPQILLIAFRKNLFDAPDPRKIHKTEVPRLGGIAFFPSILFSLFLLYGLGMLSNNLALMARLTHNMVPYCFIVCSSILLFLTGMADDLIGVKYKAKFIMQTVAAILIIIGGMQINNLHGLFGIENMPVILSYVLTVLMIVFVINAINLIDGIDGLASGLSSIACMFYAYVFYKANLFVFSAIAMATLGALIPFFMYNVFGNPQKHKKIFMGDTGAYTIGLLLSAMSIRICHIEALSGSYNPIVIAFAPLIIPCLDVVRVYLHRIKAKRNPFLPDKTHIHHKLLALGMKQRKAMAIIISSSILITIANYLLSMYMEVNILLLCNILLWVSLNTIITRAIHIREKALSQTLYE</sequence>
<reference evidence="1" key="1">
    <citation type="submission" date="2019-04" db="EMBL/GenBank/DDBJ databases">
        <title>Microbes associate with the intestines of laboratory mice.</title>
        <authorList>
            <person name="Navarre W."/>
            <person name="Wong E."/>
            <person name="Huang K.C."/>
            <person name="Tropini C."/>
            <person name="Ng K."/>
            <person name="Yu B."/>
        </authorList>
    </citation>
    <scope>NUCLEOTIDE SEQUENCE</scope>
    <source>
        <strain evidence="1">NM86_A22</strain>
    </source>
</reference>
<name>A0AC61S888_9BACT</name>
<dbReference type="Proteomes" id="UP000305401">
    <property type="component" value="Unassembled WGS sequence"/>
</dbReference>